<reference evidence="2 3" key="1">
    <citation type="submission" date="2015-07" db="EMBL/GenBank/DDBJ databases">
        <title>Genome analysis of myxobacterium Chondromyces crocatus Cm c5 reveals a high potential for natural compound synthesis and the genetic basis for the loss of fruiting body formation.</title>
        <authorList>
            <person name="Zaburannyi N."/>
            <person name="Bunk B."/>
            <person name="Maier J."/>
            <person name="Overmann J."/>
            <person name="Mueller R."/>
        </authorList>
    </citation>
    <scope>NUCLEOTIDE SEQUENCE [LARGE SCALE GENOMIC DNA]</scope>
    <source>
        <strain evidence="2 3">Cm c5</strain>
    </source>
</reference>
<keyword evidence="3" id="KW-1185">Reference proteome</keyword>
<dbReference type="SUPFAM" id="SSF49879">
    <property type="entry name" value="SMAD/FHA domain"/>
    <property type="match status" value="1"/>
</dbReference>
<dbReference type="AlphaFoldDB" id="A0A0K1ED11"/>
<sequence length="452" mass="48236">MGTVWLHGASGFGVVSVELGGKPLVAGRSGDLRLTEDMIEKKHARFVLRDGKVFVTPMGRGDVSVGVERISGEKEVAPGDLVLLSTHAVIFVAADVDPTPSKKARDALRDLSRSERDRLLVRLLELPAPKLVALVVSDVLLLPARRAHAVASTLKTVLDRLAERADRPPEDSMSALRSLLRTEKPASAVLADEEALARRRAAEAAAPPPPPIDEDADPELSAGTGTPTRAWNVVPADGDVGHGFSFGVPPIPVAQWPRSRRDGVPMVHLGTLLVPAEYRVGGEGKVAIALFQADDHTRREVEGAPRHEGDAWVMEDEIGGGYALIWLDAPTFAQGQGREVPAGVQTKPPQYLRLRARIGDPSVGAVIPDWDAAEDDAIIPGSDAWEKLDLARYSFQRSKALVHFGGTSMACDNFAHGLGPVYVGVEHAFGGANFGGGNAVIDLVRKETVFGQ</sequence>
<protein>
    <recommendedName>
        <fullName evidence="4">FHA domain-containing protein</fullName>
    </recommendedName>
</protein>
<evidence type="ECO:0000313" key="2">
    <source>
        <dbReference type="EMBL" id="AKT38562.1"/>
    </source>
</evidence>
<dbReference type="EMBL" id="CP012159">
    <property type="protein sequence ID" value="AKT38562.1"/>
    <property type="molecule type" value="Genomic_DNA"/>
</dbReference>
<dbReference type="Gene3D" id="2.60.200.20">
    <property type="match status" value="1"/>
</dbReference>
<evidence type="ECO:0000256" key="1">
    <source>
        <dbReference type="SAM" id="MobiDB-lite"/>
    </source>
</evidence>
<dbReference type="CDD" id="cd00060">
    <property type="entry name" value="FHA"/>
    <property type="match status" value="1"/>
</dbReference>
<organism evidence="2 3">
    <name type="scientific">Chondromyces crocatus</name>
    <dbReference type="NCBI Taxonomy" id="52"/>
    <lineage>
        <taxon>Bacteria</taxon>
        <taxon>Pseudomonadati</taxon>
        <taxon>Myxococcota</taxon>
        <taxon>Polyangia</taxon>
        <taxon>Polyangiales</taxon>
        <taxon>Polyangiaceae</taxon>
        <taxon>Chondromyces</taxon>
    </lineage>
</organism>
<dbReference type="Proteomes" id="UP000067626">
    <property type="component" value="Chromosome"/>
</dbReference>
<dbReference type="KEGG" id="ccro:CMC5_027090"/>
<evidence type="ECO:0008006" key="4">
    <source>
        <dbReference type="Google" id="ProtNLM"/>
    </source>
</evidence>
<proteinExistence type="predicted"/>
<gene>
    <name evidence="2" type="ORF">CMC5_027090</name>
</gene>
<dbReference type="RefSeq" id="WP_050430770.1">
    <property type="nucleotide sequence ID" value="NZ_CP012159.1"/>
</dbReference>
<feature type="region of interest" description="Disordered" evidence="1">
    <location>
        <begin position="198"/>
        <end position="232"/>
    </location>
</feature>
<dbReference type="OrthoDB" id="7845180at2"/>
<dbReference type="InterPro" id="IPR008984">
    <property type="entry name" value="SMAD_FHA_dom_sf"/>
</dbReference>
<evidence type="ECO:0000313" key="3">
    <source>
        <dbReference type="Proteomes" id="UP000067626"/>
    </source>
</evidence>
<accession>A0A0K1ED11</accession>
<name>A0A0K1ED11_CHOCO</name>